<feature type="signal peptide" evidence="1">
    <location>
        <begin position="1"/>
        <end position="22"/>
    </location>
</feature>
<evidence type="ECO:0000256" key="1">
    <source>
        <dbReference type="SAM" id="SignalP"/>
    </source>
</evidence>
<dbReference type="STRING" id="626940.BHW43_09290"/>
<accession>A0A1Q6R2C1</accession>
<dbReference type="RefSeq" id="WP_303680343.1">
    <property type="nucleotide sequence ID" value="NZ_DBEZXK010000017.1"/>
</dbReference>
<dbReference type="AlphaFoldDB" id="A0A1Q6R2C1"/>
<reference evidence="2 3" key="1">
    <citation type="journal article" date="2016" name="Nat. Biotechnol.">
        <title>Measurement of bacterial replication rates in microbial communities.</title>
        <authorList>
            <person name="Brown C.T."/>
            <person name="Olm M.R."/>
            <person name="Thomas B.C."/>
            <person name="Banfield J.F."/>
        </authorList>
    </citation>
    <scope>NUCLEOTIDE SEQUENCE [LARGE SCALE GENOMIC DNA]</scope>
    <source>
        <strain evidence="2">46_33</strain>
    </source>
</reference>
<dbReference type="Proteomes" id="UP000186777">
    <property type="component" value="Unassembled WGS sequence"/>
</dbReference>
<sequence length="249" mass="27111">MRKFTALLLAALVLVGANTALADKTITLDKDTKLVPQGWTVADDIKFKKNTVVKLNDDGQVIEGVLASATYLRPAGWKSLASNYYYVERSAPFFPPRFFYHPYRPGLVIPADGHVRYMGNKSVTFAKDGTVLSGVIDNDVILQLSDNGYGFVRFKNDNLLTFDTNGRVINGTLAEATKLRPLGWQHNLQDESAGFVEFKSGTGITFDATGLVTNGSLSKKTLWHNADGSTKELEAKAPVAFTADGAEQG</sequence>
<keyword evidence="1" id="KW-0732">Signal</keyword>
<name>A0A1Q6R2C1_9FIRM</name>
<comment type="caution">
    <text evidence="2">The sequence shown here is derived from an EMBL/GenBank/DDBJ whole genome shotgun (WGS) entry which is preliminary data.</text>
</comment>
<feature type="chain" id="PRO_5013202947" evidence="1">
    <location>
        <begin position="23"/>
        <end position="249"/>
    </location>
</feature>
<proteinExistence type="predicted"/>
<protein>
    <submittedName>
        <fullName evidence="2">Uncharacterized protein</fullName>
    </submittedName>
</protein>
<organism evidence="2 3">
    <name type="scientific">Phascolarctobacterium succinatutens</name>
    <dbReference type="NCBI Taxonomy" id="626940"/>
    <lineage>
        <taxon>Bacteria</taxon>
        <taxon>Bacillati</taxon>
        <taxon>Bacillota</taxon>
        <taxon>Negativicutes</taxon>
        <taxon>Acidaminococcales</taxon>
        <taxon>Acidaminococcaceae</taxon>
        <taxon>Phascolarctobacterium</taxon>
    </lineage>
</organism>
<evidence type="ECO:0000313" key="2">
    <source>
        <dbReference type="EMBL" id="OLA36499.1"/>
    </source>
</evidence>
<dbReference type="EMBL" id="MNTG01000044">
    <property type="protein sequence ID" value="OLA36499.1"/>
    <property type="molecule type" value="Genomic_DNA"/>
</dbReference>
<gene>
    <name evidence="2" type="ORF">BHW43_09290</name>
</gene>
<evidence type="ECO:0000313" key="3">
    <source>
        <dbReference type="Proteomes" id="UP000186777"/>
    </source>
</evidence>